<dbReference type="InterPro" id="IPR018060">
    <property type="entry name" value="HTH_AraC"/>
</dbReference>
<dbReference type="Proteomes" id="UP000307943">
    <property type="component" value="Unassembled WGS sequence"/>
</dbReference>
<dbReference type="EMBL" id="VDCQ01000089">
    <property type="protein sequence ID" value="TNJ59886.1"/>
    <property type="molecule type" value="Genomic_DNA"/>
</dbReference>
<keyword evidence="2" id="KW-0238">DNA-binding</keyword>
<dbReference type="Gene3D" id="1.10.10.60">
    <property type="entry name" value="Homeodomain-like"/>
    <property type="match status" value="1"/>
</dbReference>
<keyword evidence="3" id="KW-0804">Transcription</keyword>
<feature type="domain" description="HTH araC/xylS-type" evidence="4">
    <location>
        <begin position="11"/>
        <end position="109"/>
    </location>
</feature>
<dbReference type="GO" id="GO:0003700">
    <property type="term" value="F:DNA-binding transcription factor activity"/>
    <property type="evidence" value="ECO:0007669"/>
    <property type="project" value="InterPro"/>
</dbReference>
<reference evidence="5 6" key="1">
    <citation type="submission" date="2019-05" db="EMBL/GenBank/DDBJ databases">
        <title>We sequenced the genome of Paenibacillus hemerocallicola KCTC 33185 for further insight into its adaptation and study the phylogeny of Paenibacillus.</title>
        <authorList>
            <person name="Narsing Rao M.P."/>
        </authorList>
    </citation>
    <scope>NUCLEOTIDE SEQUENCE [LARGE SCALE GENOMIC DNA]</scope>
    <source>
        <strain evidence="5 6">KCTC 33185</strain>
    </source>
</reference>
<dbReference type="SUPFAM" id="SSF46689">
    <property type="entry name" value="Homeodomain-like"/>
    <property type="match status" value="1"/>
</dbReference>
<dbReference type="PRINTS" id="PR00032">
    <property type="entry name" value="HTHARAC"/>
</dbReference>
<keyword evidence="6" id="KW-1185">Reference proteome</keyword>
<accession>A0A5C4SXB4</accession>
<protein>
    <submittedName>
        <fullName evidence="5">Helix-turn-helix transcriptional regulator</fullName>
    </submittedName>
</protein>
<dbReference type="Pfam" id="PF12833">
    <property type="entry name" value="HTH_18"/>
    <property type="match status" value="1"/>
</dbReference>
<proteinExistence type="predicted"/>
<gene>
    <name evidence="5" type="ORF">FE784_36775</name>
</gene>
<evidence type="ECO:0000256" key="2">
    <source>
        <dbReference type="ARBA" id="ARBA00023125"/>
    </source>
</evidence>
<dbReference type="InterPro" id="IPR009057">
    <property type="entry name" value="Homeodomain-like_sf"/>
</dbReference>
<dbReference type="RefSeq" id="WP_139607224.1">
    <property type="nucleotide sequence ID" value="NZ_VDCQ01000089.1"/>
</dbReference>
<dbReference type="InterPro" id="IPR020449">
    <property type="entry name" value="Tscrpt_reg_AraC-type_HTH"/>
</dbReference>
<evidence type="ECO:0000259" key="4">
    <source>
        <dbReference type="PROSITE" id="PS01124"/>
    </source>
</evidence>
<dbReference type="AlphaFoldDB" id="A0A5C4SXB4"/>
<sequence length="123" mass="14383">MPSRAKDDLRSHIIDLFFMGYRQPLTLEMLAEKMNLSIKQVNRLLQRHFRTSFKQKLLDTRLEAAKDLLRTTDLPVEQIAGEIGYASPHRFYTPFQKKLGMTPNEYRTRQLTDAESLSELTPI</sequence>
<dbReference type="SMART" id="SM00342">
    <property type="entry name" value="HTH_ARAC"/>
    <property type="match status" value="1"/>
</dbReference>
<organism evidence="5 6">
    <name type="scientific">Paenibacillus hemerocallicola</name>
    <dbReference type="NCBI Taxonomy" id="1172614"/>
    <lineage>
        <taxon>Bacteria</taxon>
        <taxon>Bacillati</taxon>
        <taxon>Bacillota</taxon>
        <taxon>Bacilli</taxon>
        <taxon>Bacillales</taxon>
        <taxon>Paenibacillaceae</taxon>
        <taxon>Paenibacillus</taxon>
    </lineage>
</organism>
<evidence type="ECO:0000313" key="6">
    <source>
        <dbReference type="Proteomes" id="UP000307943"/>
    </source>
</evidence>
<dbReference type="PANTHER" id="PTHR43280:SF2">
    <property type="entry name" value="HTH-TYPE TRANSCRIPTIONAL REGULATOR EXSA"/>
    <property type="match status" value="1"/>
</dbReference>
<dbReference type="GO" id="GO:0043565">
    <property type="term" value="F:sequence-specific DNA binding"/>
    <property type="evidence" value="ECO:0007669"/>
    <property type="project" value="InterPro"/>
</dbReference>
<dbReference type="OrthoDB" id="9788446at2"/>
<dbReference type="PROSITE" id="PS01124">
    <property type="entry name" value="HTH_ARAC_FAMILY_2"/>
    <property type="match status" value="1"/>
</dbReference>
<keyword evidence="1" id="KW-0805">Transcription regulation</keyword>
<evidence type="ECO:0000256" key="3">
    <source>
        <dbReference type="ARBA" id="ARBA00023163"/>
    </source>
</evidence>
<name>A0A5C4SXB4_9BACL</name>
<dbReference type="PANTHER" id="PTHR43280">
    <property type="entry name" value="ARAC-FAMILY TRANSCRIPTIONAL REGULATOR"/>
    <property type="match status" value="1"/>
</dbReference>
<evidence type="ECO:0000256" key="1">
    <source>
        <dbReference type="ARBA" id="ARBA00023015"/>
    </source>
</evidence>
<comment type="caution">
    <text evidence="5">The sequence shown here is derived from an EMBL/GenBank/DDBJ whole genome shotgun (WGS) entry which is preliminary data.</text>
</comment>
<evidence type="ECO:0000313" key="5">
    <source>
        <dbReference type="EMBL" id="TNJ59886.1"/>
    </source>
</evidence>